<dbReference type="RefSeq" id="WP_250201722.1">
    <property type="nucleotide sequence ID" value="NZ_CP097649.1"/>
</dbReference>
<feature type="region of interest" description="Disordered" evidence="1">
    <location>
        <begin position="79"/>
        <end position="104"/>
    </location>
</feature>
<protein>
    <submittedName>
        <fullName evidence="2">Uncharacterized protein</fullName>
    </submittedName>
</protein>
<reference evidence="2" key="1">
    <citation type="submission" date="2022-05" db="EMBL/GenBank/DDBJ databases">
        <title>Brevundimonas albigilva TT17 genome sequence.</title>
        <authorList>
            <person name="Lee K."/>
            <person name="Son H."/>
        </authorList>
    </citation>
    <scope>NUCLEOTIDE SEQUENCE</scope>
    <source>
        <strain evidence="2">TT17</strain>
    </source>
</reference>
<evidence type="ECO:0000256" key="1">
    <source>
        <dbReference type="SAM" id="MobiDB-lite"/>
    </source>
</evidence>
<sequence>MREYLDAARRYRNCLASKLDQVAAGRFAIAEFKDQALLEFRQLTAGAGWMLWLIHGPRNDPAPISVYEEAEAKCDRLGIPRQNDGAGGSPWRSYRHFSKTLDWD</sequence>
<proteinExistence type="predicted"/>
<evidence type="ECO:0000313" key="2">
    <source>
        <dbReference type="EMBL" id="URI14853.1"/>
    </source>
</evidence>
<dbReference type="Proteomes" id="UP001055429">
    <property type="component" value="Chromosome"/>
</dbReference>
<accession>A0ABY4SPU5</accession>
<name>A0ABY4SPU5_9CAUL</name>
<dbReference type="EMBL" id="CP097649">
    <property type="protein sequence ID" value="URI14853.1"/>
    <property type="molecule type" value="Genomic_DNA"/>
</dbReference>
<gene>
    <name evidence="2" type="ORF">M8231_13715</name>
</gene>
<organism evidence="2 3">
    <name type="scientific">Brevundimonas albigilva</name>
    <dbReference type="NCBI Taxonomy" id="1312364"/>
    <lineage>
        <taxon>Bacteria</taxon>
        <taxon>Pseudomonadati</taxon>
        <taxon>Pseudomonadota</taxon>
        <taxon>Alphaproteobacteria</taxon>
        <taxon>Caulobacterales</taxon>
        <taxon>Caulobacteraceae</taxon>
        <taxon>Brevundimonas</taxon>
    </lineage>
</organism>
<keyword evidence="3" id="KW-1185">Reference proteome</keyword>
<evidence type="ECO:0000313" key="3">
    <source>
        <dbReference type="Proteomes" id="UP001055429"/>
    </source>
</evidence>